<dbReference type="RefSeq" id="WP_017801278.1">
    <property type="nucleotide sequence ID" value="NZ_JAGGMQ010000001.1"/>
</dbReference>
<comment type="caution">
    <text evidence="1">The sequence shown here is derived from an EMBL/GenBank/DDBJ whole genome shotgun (WGS) entry which is preliminary data.</text>
</comment>
<gene>
    <name evidence="1" type="ORF">J2125_001538</name>
</gene>
<accession>A0ABS4P6S0</accession>
<evidence type="ECO:0000313" key="1">
    <source>
        <dbReference type="EMBL" id="MBP2168346.1"/>
    </source>
</evidence>
<keyword evidence="2" id="KW-1185">Reference proteome</keyword>
<sequence length="245" mass="27726">MNLFDRFDKKVSERRDKEAGFVSLNQICLYMKSVRPSASWQDLADSFVTTLLALQAPPKLYRLENGAMLDVSIVNASLERERDSKPRSFEEMGRFMGTSAQTLMRKLNEESINDPKLALYGYQKADLKSAFDTDFTDTADIPTLVTGHEATLIAEIELLKSENARLQKALRDPHPNAERHATNREQILLAALYLLYNEPELWKKKTKEALTSIVPTPTMLSKELENLGHHLWSSGSSPLSESPRV</sequence>
<name>A0ABS4P6S0_9GAMM</name>
<reference evidence="1 2" key="1">
    <citation type="submission" date="2021-03" db="EMBL/GenBank/DDBJ databases">
        <authorList>
            <person name="D'Agostino P."/>
            <person name="Huntemann M."/>
            <person name="Clum A."/>
            <person name="Spunde A."/>
            <person name="Palaniappan K."/>
            <person name="Ritter S."/>
            <person name="Mikhailova N."/>
            <person name="Chen I.-M."/>
            <person name="Stamatis D."/>
            <person name="Reddy T."/>
            <person name="O'Malley R."/>
            <person name="Daum C."/>
            <person name="Shapiro N."/>
            <person name="Ivanova N."/>
            <person name="Kyrpides N."/>
            <person name="Woyke T."/>
        </authorList>
    </citation>
    <scope>NUCLEOTIDE SEQUENCE [LARGE SCALE GENOMIC DNA]</scope>
    <source>
        <strain evidence="1 2">WS4403</strain>
    </source>
</reference>
<dbReference type="Proteomes" id="UP001195624">
    <property type="component" value="Unassembled WGS sequence"/>
</dbReference>
<reference evidence="2" key="2">
    <citation type="submission" date="2023-07" db="EMBL/GenBank/DDBJ databases">
        <title>Genome mining of underrepresented organisms for secondary metabolites.</title>
        <authorList>
            <person name="D'Agostino P.M."/>
        </authorList>
    </citation>
    <scope>NUCLEOTIDE SEQUENCE [LARGE SCALE GENOMIC DNA]</scope>
    <source>
        <strain evidence="2">WS4403</strain>
    </source>
</reference>
<dbReference type="EMBL" id="JAGGMQ010000001">
    <property type="protein sequence ID" value="MBP2168346.1"/>
    <property type="molecule type" value="Genomic_DNA"/>
</dbReference>
<protein>
    <submittedName>
        <fullName evidence="1">Uncharacterized protein</fullName>
    </submittedName>
</protein>
<proteinExistence type="predicted"/>
<organism evidence="1 2">
    <name type="scientific">Winslowiella toletana</name>
    <dbReference type="NCBI Taxonomy" id="92490"/>
    <lineage>
        <taxon>Bacteria</taxon>
        <taxon>Pseudomonadati</taxon>
        <taxon>Pseudomonadota</taxon>
        <taxon>Gammaproteobacteria</taxon>
        <taxon>Enterobacterales</taxon>
        <taxon>Erwiniaceae</taxon>
        <taxon>Winslowiella</taxon>
    </lineage>
</organism>
<evidence type="ECO:0000313" key="2">
    <source>
        <dbReference type="Proteomes" id="UP001195624"/>
    </source>
</evidence>